<dbReference type="AlphaFoldDB" id="A0A232FND4"/>
<comment type="caution">
    <text evidence="1">The sequence shown here is derived from an EMBL/GenBank/DDBJ whole genome shotgun (WGS) entry which is preliminary data.</text>
</comment>
<organism evidence="1 2">
    <name type="scientific">Trichomalopsis sarcophagae</name>
    <dbReference type="NCBI Taxonomy" id="543379"/>
    <lineage>
        <taxon>Eukaryota</taxon>
        <taxon>Metazoa</taxon>
        <taxon>Ecdysozoa</taxon>
        <taxon>Arthropoda</taxon>
        <taxon>Hexapoda</taxon>
        <taxon>Insecta</taxon>
        <taxon>Pterygota</taxon>
        <taxon>Neoptera</taxon>
        <taxon>Endopterygota</taxon>
        <taxon>Hymenoptera</taxon>
        <taxon>Apocrita</taxon>
        <taxon>Proctotrupomorpha</taxon>
        <taxon>Chalcidoidea</taxon>
        <taxon>Pteromalidae</taxon>
        <taxon>Pteromalinae</taxon>
        <taxon>Trichomalopsis</taxon>
    </lineage>
</organism>
<dbReference type="OrthoDB" id="7700589at2759"/>
<dbReference type="Proteomes" id="UP000215335">
    <property type="component" value="Unassembled WGS sequence"/>
</dbReference>
<gene>
    <name evidence="1" type="ORF">TSAR_008077</name>
</gene>
<protein>
    <submittedName>
        <fullName evidence="1">Uncharacterized protein</fullName>
    </submittedName>
</protein>
<dbReference type="PANTHER" id="PTHR33053:SF9">
    <property type="entry name" value="AGAP000105-PA"/>
    <property type="match status" value="1"/>
</dbReference>
<keyword evidence="2" id="KW-1185">Reference proteome</keyword>
<name>A0A232FND4_9HYME</name>
<accession>A0A232FND4</accession>
<feature type="non-terminal residue" evidence="1">
    <location>
        <position position="1"/>
    </location>
</feature>
<reference evidence="1 2" key="1">
    <citation type="journal article" date="2017" name="Curr. Biol.">
        <title>The Evolution of Venom by Co-option of Single-Copy Genes.</title>
        <authorList>
            <person name="Martinson E.O."/>
            <person name="Mrinalini"/>
            <person name="Kelkar Y.D."/>
            <person name="Chang C.H."/>
            <person name="Werren J.H."/>
        </authorList>
    </citation>
    <scope>NUCLEOTIDE SEQUENCE [LARGE SCALE GENOMIC DNA]</scope>
    <source>
        <strain evidence="1 2">Alberta</strain>
        <tissue evidence="1">Whole body</tissue>
    </source>
</reference>
<dbReference type="EMBL" id="NNAY01000003">
    <property type="protein sequence ID" value="OXU32256.1"/>
    <property type="molecule type" value="Genomic_DNA"/>
</dbReference>
<evidence type="ECO:0000313" key="2">
    <source>
        <dbReference type="Proteomes" id="UP000215335"/>
    </source>
</evidence>
<sequence>VRQELCDATVCEIKEVQQIIQWAVDTKTPHTHVNRLLKILQLWFLSSLPLCTKTLLWNNVKCDPDAMAVSDGSVGEFYYFGIKDKLKLTVNPKFHETNLLELIINVDGISLFTSSKVTICSVGHGAFKACERCNVIGEKVNKVTVFLQSDETKTDTKTDDDFRSFEDPDYHTGPSLLILIHPPIIMLDQFILNPMHLIYLGCTNMILEYLLKSTSKHKVCLSSALKDELNQRSVEIQNYKPEEFPRKMRSQQKIILTIKLWSSKVGIQGSLQPLLVIFDIMQFVIRERSTSFYIRRKVKSKKIVDEAANIYGSTFISLNITEALGFQYAKEYLKKFIKFNVNLNIRRKKTVFYAFSTLQNWYKCHWLLNILVNKETVMSEDWSECESESVRERDVLYDFSLVKFIKKGRPSVTREMDIVPTKWIGFSKQKVRCTVKYPSSSSNPEDCSLLHDLVQVLAVPSENWKENKIAIKGRVRTYADALKTFEVLKTEEHCLCASDEGALKI</sequence>
<dbReference type="STRING" id="543379.A0A232FND4"/>
<proteinExistence type="predicted"/>
<evidence type="ECO:0000313" key="1">
    <source>
        <dbReference type="EMBL" id="OXU32256.1"/>
    </source>
</evidence>
<dbReference type="PANTHER" id="PTHR33053">
    <property type="entry name" value="PROTEIN, PUTATIVE-RELATED"/>
    <property type="match status" value="1"/>
</dbReference>